<dbReference type="KEGG" id="cad:Curi_c03810"/>
<evidence type="ECO:0000259" key="4">
    <source>
        <dbReference type="PROSITE" id="PS01124"/>
    </source>
</evidence>
<keyword evidence="3" id="KW-0804">Transcription</keyword>
<dbReference type="GO" id="GO:0043565">
    <property type="term" value="F:sequence-specific DNA binding"/>
    <property type="evidence" value="ECO:0007669"/>
    <property type="project" value="InterPro"/>
</dbReference>
<evidence type="ECO:0000256" key="1">
    <source>
        <dbReference type="ARBA" id="ARBA00023015"/>
    </source>
</evidence>
<sequence length="332" mass="38794">MEKNINEVYFNLMEKKFLTRTMDKPTLIEYRVKDDLGTGMISRVILNKGLEFCICRDHTLNRELLNSELNEKRFIEINYCISGKGSIKLASEKNCINLEKGDLMFYRNDKLEKTERFSMELNNYTGVIIGLDGDELKKIFFPEREKEMLEEWDRSIESIFKGSTHFKVKAPSSIEWDIKDLLNYNYKFEDVTSLLLCQSKLMEIISKSLNYGINKRKEINLSKSDIEEIYKAKDILNNNIDEPPSIEELASLCSTNTYKLKKGFKELFNNTPYGYLRETRMHKGKYLLENTDMTISEIASSVGYTNPSKFSEAFKIKYNITPSECRKVNKNI</sequence>
<dbReference type="InterPro" id="IPR053142">
    <property type="entry name" value="PchR_regulatory_protein"/>
</dbReference>
<dbReference type="SMART" id="SM00342">
    <property type="entry name" value="HTH_ARAC"/>
    <property type="match status" value="1"/>
</dbReference>
<keyword evidence="6" id="KW-1185">Reference proteome</keyword>
<dbReference type="RefSeq" id="WP_014966593.1">
    <property type="nucleotide sequence ID" value="NC_018664.1"/>
</dbReference>
<gene>
    <name evidence="5" type="ordered locus">Curi_c03810</name>
</gene>
<proteinExistence type="predicted"/>
<keyword evidence="2" id="KW-0238">DNA-binding</keyword>
<dbReference type="InterPro" id="IPR020449">
    <property type="entry name" value="Tscrpt_reg_AraC-type_HTH"/>
</dbReference>
<name>K0AYI9_GOTA9</name>
<dbReference type="PANTHER" id="PTHR47893:SF1">
    <property type="entry name" value="REGULATORY PROTEIN PCHR"/>
    <property type="match status" value="1"/>
</dbReference>
<dbReference type="Gene3D" id="1.10.10.60">
    <property type="entry name" value="Homeodomain-like"/>
    <property type="match status" value="2"/>
</dbReference>
<dbReference type="Pfam" id="PF12833">
    <property type="entry name" value="HTH_18"/>
    <property type="match status" value="1"/>
</dbReference>
<dbReference type="AlphaFoldDB" id="K0AYI9"/>
<dbReference type="InterPro" id="IPR018060">
    <property type="entry name" value="HTH_AraC"/>
</dbReference>
<dbReference type="PATRIC" id="fig|1128398.3.peg.394"/>
<dbReference type="EMBL" id="CP003326">
    <property type="protein sequence ID" value="AFS77456.1"/>
    <property type="molecule type" value="Genomic_DNA"/>
</dbReference>
<dbReference type="eggNOG" id="COG2207">
    <property type="taxonomic scope" value="Bacteria"/>
</dbReference>
<dbReference type="GO" id="GO:0003700">
    <property type="term" value="F:DNA-binding transcription factor activity"/>
    <property type="evidence" value="ECO:0007669"/>
    <property type="project" value="InterPro"/>
</dbReference>
<protein>
    <submittedName>
        <fullName evidence="5">AraC family transcriptional regulator</fullName>
    </submittedName>
</protein>
<accession>K0AYI9</accession>
<keyword evidence="1" id="KW-0805">Transcription regulation</keyword>
<organism evidence="5 6">
    <name type="scientific">Gottschalkia acidurici (strain ATCC 7906 / DSM 604 / BCRC 14475 / CIP 104303 / KCTC 5404 / NCIMB 10678 / 9a)</name>
    <name type="common">Clostridium acidurici</name>
    <dbReference type="NCBI Taxonomy" id="1128398"/>
    <lineage>
        <taxon>Bacteria</taxon>
        <taxon>Bacillati</taxon>
        <taxon>Bacillota</taxon>
        <taxon>Tissierellia</taxon>
        <taxon>Tissierellales</taxon>
        <taxon>Gottschalkiaceae</taxon>
        <taxon>Gottschalkia</taxon>
    </lineage>
</organism>
<dbReference type="OrthoDB" id="9772607at2"/>
<dbReference type="STRING" id="1128398.Curi_c03810"/>
<feature type="domain" description="HTH araC/xylS-type" evidence="4">
    <location>
        <begin position="230"/>
        <end position="328"/>
    </location>
</feature>
<evidence type="ECO:0000313" key="5">
    <source>
        <dbReference type="EMBL" id="AFS77456.1"/>
    </source>
</evidence>
<dbReference type="PANTHER" id="PTHR47893">
    <property type="entry name" value="REGULATORY PROTEIN PCHR"/>
    <property type="match status" value="1"/>
</dbReference>
<dbReference type="HOGENOM" id="CLU_052345_4_3_9"/>
<evidence type="ECO:0000256" key="2">
    <source>
        <dbReference type="ARBA" id="ARBA00023125"/>
    </source>
</evidence>
<reference evidence="5 6" key="1">
    <citation type="journal article" date="2012" name="PLoS ONE">
        <title>The purine-utilizing bacterium Clostridium acidurici 9a: a genome-guided metabolic reconsideration.</title>
        <authorList>
            <person name="Hartwich K."/>
            <person name="Poehlein A."/>
            <person name="Daniel R."/>
        </authorList>
    </citation>
    <scope>NUCLEOTIDE SEQUENCE [LARGE SCALE GENOMIC DNA]</scope>
    <source>
        <strain evidence="6">ATCC 7906 / DSM 604 / BCRC 14475 / CIP 104303 / KCTC 5404 / NCIMB 10678 / 9a</strain>
    </source>
</reference>
<evidence type="ECO:0000256" key="3">
    <source>
        <dbReference type="ARBA" id="ARBA00023163"/>
    </source>
</evidence>
<dbReference type="PROSITE" id="PS01124">
    <property type="entry name" value="HTH_ARAC_FAMILY_2"/>
    <property type="match status" value="1"/>
</dbReference>
<dbReference type="InterPro" id="IPR009057">
    <property type="entry name" value="Homeodomain-like_sf"/>
</dbReference>
<dbReference type="PRINTS" id="PR00032">
    <property type="entry name" value="HTHARAC"/>
</dbReference>
<dbReference type="SUPFAM" id="SSF46689">
    <property type="entry name" value="Homeodomain-like"/>
    <property type="match status" value="2"/>
</dbReference>
<dbReference type="Proteomes" id="UP000006094">
    <property type="component" value="Chromosome"/>
</dbReference>
<evidence type="ECO:0000313" key="6">
    <source>
        <dbReference type="Proteomes" id="UP000006094"/>
    </source>
</evidence>